<dbReference type="AlphaFoldDB" id="A0A4R1QPW8"/>
<accession>A0A4R1QPW8</accession>
<evidence type="ECO:0000313" key="3">
    <source>
        <dbReference type="EMBL" id="TCL50435.1"/>
    </source>
</evidence>
<proteinExistence type="predicted"/>
<reference evidence="3 4" key="1">
    <citation type="submission" date="2019-03" db="EMBL/GenBank/DDBJ databases">
        <title>Genomic Encyclopedia of Type Strains, Phase IV (KMG-IV): sequencing the most valuable type-strain genomes for metagenomic binning, comparative biology and taxonomic classification.</title>
        <authorList>
            <person name="Goeker M."/>
        </authorList>
    </citation>
    <scope>NUCLEOTIDE SEQUENCE [LARGE SCALE GENOMIC DNA]</scope>
    <source>
        <strain evidence="3 4">DSM 100451</strain>
    </source>
</reference>
<sequence length="336" mass="36373">MAKRRKRRTRRKKYPIRITFSQGIVFLLTAFCLVIGLRLGLNGQAAGGGFTWEDIYDVLGVSARPQGLENLPSDAQAVHFIDVGQADATLLQSGQEYCLVDAGEASSEEALLSYLDAQGITRLKLLVMSHPHADHIGSMQAVLEHVQVEQVLLPDFDKAPYPTTRTFEKVMDTIEEQNIPVVTAESGQEFSIGEATLSVLASGVETDNYNNLSQVLFYSAPGLRVMLTGDGETEVEEDALAHCELPRADVFKAAHHGSSTSNTLSFLQAIRPRYVVVSCGKDNSYGHPHKQALQNFAMVGAQVLRTDENGSVVIAAAEDGLQCYTASGSQQADSAA</sequence>
<dbReference type="EMBL" id="SLUM01000049">
    <property type="protein sequence ID" value="TCL50435.1"/>
    <property type="molecule type" value="Genomic_DNA"/>
</dbReference>
<dbReference type="SMART" id="SM00849">
    <property type="entry name" value="Lactamase_B"/>
    <property type="match status" value="1"/>
</dbReference>
<dbReference type="Proteomes" id="UP000295184">
    <property type="component" value="Unassembled WGS sequence"/>
</dbReference>
<feature type="transmembrane region" description="Helical" evidence="1">
    <location>
        <begin position="20"/>
        <end position="41"/>
    </location>
</feature>
<dbReference type="InterPro" id="IPR052159">
    <property type="entry name" value="Competence_DNA_uptake"/>
</dbReference>
<dbReference type="InterPro" id="IPR001279">
    <property type="entry name" value="Metallo-B-lactamas"/>
</dbReference>
<comment type="caution">
    <text evidence="3">The sequence shown here is derived from an EMBL/GenBank/DDBJ whole genome shotgun (WGS) entry which is preliminary data.</text>
</comment>
<dbReference type="Pfam" id="PF00753">
    <property type="entry name" value="Lactamase_B"/>
    <property type="match status" value="1"/>
</dbReference>
<evidence type="ECO:0000256" key="1">
    <source>
        <dbReference type="SAM" id="Phobius"/>
    </source>
</evidence>
<gene>
    <name evidence="3" type="ORF">EDD77_1492</name>
</gene>
<dbReference type="PANTHER" id="PTHR30619">
    <property type="entry name" value="DNA INTERNALIZATION/COMPETENCE PROTEIN COMEC/REC2"/>
    <property type="match status" value="1"/>
</dbReference>
<name>A0A4R1QPW8_9FIRM</name>
<dbReference type="SUPFAM" id="SSF56281">
    <property type="entry name" value="Metallo-hydrolase/oxidoreductase"/>
    <property type="match status" value="1"/>
</dbReference>
<dbReference type="Gene3D" id="3.60.15.10">
    <property type="entry name" value="Ribonuclease Z/Hydroxyacylglutathione hydrolase-like"/>
    <property type="match status" value="1"/>
</dbReference>
<keyword evidence="1" id="KW-0812">Transmembrane</keyword>
<dbReference type="OrthoDB" id="9761531at2"/>
<dbReference type="PANTHER" id="PTHR30619:SF1">
    <property type="entry name" value="RECOMBINATION PROTEIN 2"/>
    <property type="match status" value="1"/>
</dbReference>
<evidence type="ECO:0000259" key="2">
    <source>
        <dbReference type="SMART" id="SM00849"/>
    </source>
</evidence>
<evidence type="ECO:0000313" key="4">
    <source>
        <dbReference type="Proteomes" id="UP000295184"/>
    </source>
</evidence>
<dbReference type="STRING" id="1650663.GCA_001486665_03303"/>
<organism evidence="3 4">
    <name type="scientific">Allofournierella massiliensis</name>
    <dbReference type="NCBI Taxonomy" id="1650663"/>
    <lineage>
        <taxon>Bacteria</taxon>
        <taxon>Bacillati</taxon>
        <taxon>Bacillota</taxon>
        <taxon>Clostridia</taxon>
        <taxon>Eubacteriales</taxon>
        <taxon>Oscillospiraceae</taxon>
        <taxon>Allofournierella</taxon>
    </lineage>
</organism>
<keyword evidence="1" id="KW-0472">Membrane</keyword>
<dbReference type="CDD" id="cd07731">
    <property type="entry name" value="ComA-like_MBL-fold"/>
    <property type="match status" value="1"/>
</dbReference>
<dbReference type="InterPro" id="IPR035681">
    <property type="entry name" value="ComA-like_MBL"/>
</dbReference>
<dbReference type="InterPro" id="IPR036866">
    <property type="entry name" value="RibonucZ/Hydroxyglut_hydro"/>
</dbReference>
<protein>
    <submittedName>
        <fullName evidence="3">Competence protein ComEC</fullName>
    </submittedName>
</protein>
<dbReference type="RefSeq" id="WP_058966832.1">
    <property type="nucleotide sequence ID" value="NZ_CABKVM010000019.1"/>
</dbReference>
<keyword evidence="1" id="KW-1133">Transmembrane helix</keyword>
<feature type="domain" description="Metallo-beta-lactamase" evidence="2">
    <location>
        <begin position="85"/>
        <end position="281"/>
    </location>
</feature>